<comment type="catalytic activity">
    <reaction evidence="2">
        <text>2 GTP = 3',3'-c-di-GMP + 2 diphosphate</text>
        <dbReference type="Rhea" id="RHEA:24898"/>
        <dbReference type="ChEBI" id="CHEBI:33019"/>
        <dbReference type="ChEBI" id="CHEBI:37565"/>
        <dbReference type="ChEBI" id="CHEBI:58805"/>
        <dbReference type="EC" id="2.7.7.65"/>
    </reaction>
</comment>
<evidence type="ECO:0000313" key="8">
    <source>
        <dbReference type="Proteomes" id="UP000323522"/>
    </source>
</evidence>
<dbReference type="FunFam" id="3.30.70.270:FF:000001">
    <property type="entry name" value="Diguanylate cyclase domain protein"/>
    <property type="match status" value="1"/>
</dbReference>
<dbReference type="InterPro" id="IPR011623">
    <property type="entry name" value="7TMR_DISM_rcpt_extracell_dom1"/>
</dbReference>
<dbReference type="PANTHER" id="PTHR45138">
    <property type="entry name" value="REGULATORY COMPONENTS OF SENSORY TRANSDUCTION SYSTEM"/>
    <property type="match status" value="1"/>
</dbReference>
<keyword evidence="5" id="KW-1133">Transmembrane helix</keyword>
<evidence type="ECO:0000256" key="5">
    <source>
        <dbReference type="SAM" id="Phobius"/>
    </source>
</evidence>
<dbReference type="AlphaFoldDB" id="A0A5C1PZD7"/>
<dbReference type="GO" id="GO:0052621">
    <property type="term" value="F:diguanylate cyclase activity"/>
    <property type="evidence" value="ECO:0007669"/>
    <property type="project" value="UniProtKB-EC"/>
</dbReference>
<accession>A0A5C1PZD7</accession>
<dbReference type="Gene3D" id="2.60.40.2380">
    <property type="match status" value="1"/>
</dbReference>
<dbReference type="GO" id="GO:0005886">
    <property type="term" value="C:plasma membrane"/>
    <property type="evidence" value="ECO:0007669"/>
    <property type="project" value="TreeGrafter"/>
</dbReference>
<reference evidence="7 8" key="1">
    <citation type="submission" date="2019-02" db="EMBL/GenBank/DDBJ databases">
        <title>Complete Genome Sequence and Methylome Analysis of Sphaerotilus natans subsp. sulfidivorans D-507.</title>
        <authorList>
            <person name="Fomenkov A."/>
            <person name="Gridneva E."/>
            <person name="Smolyakov D."/>
            <person name="Dubinina G."/>
            <person name="Vincze T."/>
            <person name="Grabovich M."/>
            <person name="Roberts R.J."/>
        </authorList>
    </citation>
    <scope>NUCLEOTIDE SEQUENCE [LARGE SCALE GENOMIC DNA]</scope>
    <source>
        <strain evidence="7 8">D-507</strain>
    </source>
</reference>
<evidence type="ECO:0000256" key="3">
    <source>
        <dbReference type="SAM" id="Coils"/>
    </source>
</evidence>
<dbReference type="OrthoDB" id="9812260at2"/>
<dbReference type="InterPro" id="IPR011622">
    <property type="entry name" value="7TMR_DISM_rcpt_extracell_dom2"/>
</dbReference>
<evidence type="ECO:0000256" key="4">
    <source>
        <dbReference type="SAM" id="MobiDB-lite"/>
    </source>
</evidence>
<dbReference type="Proteomes" id="UP000323522">
    <property type="component" value="Chromosome"/>
</dbReference>
<keyword evidence="5" id="KW-0472">Membrane</keyword>
<dbReference type="InterPro" id="IPR043128">
    <property type="entry name" value="Rev_trsase/Diguanyl_cyclase"/>
</dbReference>
<dbReference type="InterPro" id="IPR000160">
    <property type="entry name" value="GGDEF_dom"/>
</dbReference>
<feature type="transmembrane region" description="Helical" evidence="5">
    <location>
        <begin position="272"/>
        <end position="294"/>
    </location>
</feature>
<dbReference type="InterPro" id="IPR050469">
    <property type="entry name" value="Diguanylate_Cyclase"/>
</dbReference>
<organism evidence="7 8">
    <name type="scientific">Sphaerotilus sulfidivorans</name>
    <dbReference type="NCBI Taxonomy" id="639200"/>
    <lineage>
        <taxon>Bacteria</taxon>
        <taxon>Pseudomonadati</taxon>
        <taxon>Pseudomonadota</taxon>
        <taxon>Betaproteobacteria</taxon>
        <taxon>Burkholderiales</taxon>
        <taxon>Sphaerotilaceae</taxon>
        <taxon>Sphaerotilus</taxon>
    </lineage>
</organism>
<dbReference type="EC" id="2.7.7.65" evidence="1"/>
<feature type="transmembrane region" description="Helical" evidence="5">
    <location>
        <begin position="359"/>
        <end position="378"/>
    </location>
</feature>
<dbReference type="SMART" id="SM00267">
    <property type="entry name" value="GGDEF"/>
    <property type="match status" value="1"/>
</dbReference>
<dbReference type="GO" id="GO:1902201">
    <property type="term" value="P:negative regulation of bacterial-type flagellum-dependent cell motility"/>
    <property type="evidence" value="ECO:0007669"/>
    <property type="project" value="TreeGrafter"/>
</dbReference>
<evidence type="ECO:0000256" key="1">
    <source>
        <dbReference type="ARBA" id="ARBA00012528"/>
    </source>
</evidence>
<evidence type="ECO:0000256" key="2">
    <source>
        <dbReference type="ARBA" id="ARBA00034247"/>
    </source>
</evidence>
<evidence type="ECO:0000313" key="7">
    <source>
        <dbReference type="EMBL" id="QEN00079.1"/>
    </source>
</evidence>
<feature type="region of interest" description="Disordered" evidence="4">
    <location>
        <begin position="1"/>
        <end position="20"/>
    </location>
</feature>
<dbReference type="GO" id="GO:0043709">
    <property type="term" value="P:cell adhesion involved in single-species biofilm formation"/>
    <property type="evidence" value="ECO:0007669"/>
    <property type="project" value="TreeGrafter"/>
</dbReference>
<feature type="transmembrane region" description="Helical" evidence="5">
    <location>
        <begin position="306"/>
        <end position="323"/>
    </location>
</feature>
<dbReference type="NCBIfam" id="TIGR00254">
    <property type="entry name" value="GGDEF"/>
    <property type="match status" value="1"/>
</dbReference>
<dbReference type="Pfam" id="PF07696">
    <property type="entry name" value="7TMR-DISMED2"/>
    <property type="match status" value="1"/>
</dbReference>
<evidence type="ECO:0000259" key="6">
    <source>
        <dbReference type="PROSITE" id="PS50887"/>
    </source>
</evidence>
<dbReference type="Pfam" id="PF07695">
    <property type="entry name" value="7TMR-DISM_7TM"/>
    <property type="match status" value="1"/>
</dbReference>
<feature type="domain" description="GGDEF" evidence="6">
    <location>
        <begin position="487"/>
        <end position="625"/>
    </location>
</feature>
<feature type="transmembrane region" description="Helical" evidence="5">
    <location>
        <begin position="329"/>
        <end position="347"/>
    </location>
</feature>
<name>A0A5C1PZD7_9BURK</name>
<keyword evidence="3" id="KW-0175">Coiled coil</keyword>
<feature type="transmembrane region" description="Helical" evidence="5">
    <location>
        <begin position="210"/>
        <end position="227"/>
    </location>
</feature>
<protein>
    <recommendedName>
        <fullName evidence="1">diguanylate cyclase</fullName>
        <ecNumber evidence="1">2.7.7.65</ecNumber>
    </recommendedName>
</protein>
<dbReference type="SUPFAM" id="SSF55073">
    <property type="entry name" value="Nucleotide cyclase"/>
    <property type="match status" value="1"/>
</dbReference>
<sequence>MAVWSRSGGMAGVGPRGSAVRSWPAPRLLPGLLLALLVLLLVPLPLPARAVPAASPTEPTMRVLEDAAGALDAARVLAAPGWRALPAGAPNLGYSDAVWWFDLRWDPPPGGGRWSQLELAYPVLDQVEIRLFDRDGVERGHWRLGDKQPFGQRPVPHRHFIVPLPRAAPGQEAVRALVRVHTSSAVQLPARLWTEQAFLAGEQLDQLVQGLYLGVMLGMLAYNFFLWRVMRERVYLWYVLWVAAIASFQASIGGLAFQYLWPEATQWNDRAIVVFLALAVTSASFFMIDFLALARRGGWMLRLPQATAWLCLLALLSAFVLPYPMAIRLAIGCAVVAMFGALLVSALRGREGFAPARIFLLAWFLVLAGGLVLAASKFGLLPRNGLTEHATQVGTALEVILLSLSLAGRLQHERRLREQAQAEAMATQRRANERLEQRVAERTRDLEQLNRRLEQASRTDALTGVANRRHFDERHAGAVQRAIASAGPLGVLLLDLDHFKRINDTLGHPAGDDCLREVARRVAMLLAGQEGGEALLARYGGEEFIALLPDLRPPQAQALAERIRRVIAERPVDSVAGPVAVTASLGLCCRVPRDAADGIAMLREADEALYQAKRSGRNRVAIDLRTAAAGAP</sequence>
<dbReference type="PANTHER" id="PTHR45138:SF9">
    <property type="entry name" value="DIGUANYLATE CYCLASE DGCM-RELATED"/>
    <property type="match status" value="1"/>
</dbReference>
<dbReference type="InterPro" id="IPR029787">
    <property type="entry name" value="Nucleotide_cyclase"/>
</dbReference>
<feature type="transmembrane region" description="Helical" evidence="5">
    <location>
        <begin position="234"/>
        <end position="260"/>
    </location>
</feature>
<dbReference type="PROSITE" id="PS50887">
    <property type="entry name" value="GGDEF"/>
    <property type="match status" value="1"/>
</dbReference>
<dbReference type="Pfam" id="PF00990">
    <property type="entry name" value="GGDEF"/>
    <property type="match status" value="1"/>
</dbReference>
<keyword evidence="5" id="KW-0812">Transmembrane</keyword>
<gene>
    <name evidence="7" type="ORF">EWH46_04320</name>
</gene>
<proteinExistence type="predicted"/>
<feature type="coiled-coil region" evidence="3">
    <location>
        <begin position="410"/>
        <end position="459"/>
    </location>
</feature>
<dbReference type="Gene3D" id="3.30.70.270">
    <property type="match status" value="1"/>
</dbReference>
<dbReference type="KEGG" id="snn:EWH46_04320"/>
<dbReference type="CDD" id="cd01949">
    <property type="entry name" value="GGDEF"/>
    <property type="match status" value="1"/>
</dbReference>
<dbReference type="EMBL" id="CP035708">
    <property type="protein sequence ID" value="QEN00079.1"/>
    <property type="molecule type" value="Genomic_DNA"/>
</dbReference>